<proteinExistence type="predicted"/>
<keyword evidence="2" id="KW-1185">Reference proteome</keyword>
<dbReference type="Proteomes" id="UP000250266">
    <property type="component" value="Unassembled WGS sequence"/>
</dbReference>
<gene>
    <name evidence="1" type="ORF">K432DRAFT_388411</name>
</gene>
<evidence type="ECO:0000313" key="2">
    <source>
        <dbReference type="Proteomes" id="UP000250266"/>
    </source>
</evidence>
<protein>
    <submittedName>
        <fullName evidence="1">Uncharacterized protein</fullName>
    </submittedName>
</protein>
<evidence type="ECO:0000313" key="1">
    <source>
        <dbReference type="EMBL" id="OCK85649.1"/>
    </source>
</evidence>
<dbReference type="EMBL" id="KV744815">
    <property type="protein sequence ID" value="OCK85649.1"/>
    <property type="molecule type" value="Genomic_DNA"/>
</dbReference>
<reference evidence="1 2" key="1">
    <citation type="journal article" date="2016" name="Nat. Commun.">
        <title>Ectomycorrhizal ecology is imprinted in the genome of the dominant symbiotic fungus Cenococcum geophilum.</title>
        <authorList>
            <consortium name="DOE Joint Genome Institute"/>
            <person name="Peter M."/>
            <person name="Kohler A."/>
            <person name="Ohm R.A."/>
            <person name="Kuo A."/>
            <person name="Krutzmann J."/>
            <person name="Morin E."/>
            <person name="Arend M."/>
            <person name="Barry K.W."/>
            <person name="Binder M."/>
            <person name="Choi C."/>
            <person name="Clum A."/>
            <person name="Copeland A."/>
            <person name="Grisel N."/>
            <person name="Haridas S."/>
            <person name="Kipfer T."/>
            <person name="LaButti K."/>
            <person name="Lindquist E."/>
            <person name="Lipzen A."/>
            <person name="Maire R."/>
            <person name="Meier B."/>
            <person name="Mihaltcheva S."/>
            <person name="Molinier V."/>
            <person name="Murat C."/>
            <person name="Poggeler S."/>
            <person name="Quandt C.A."/>
            <person name="Sperisen C."/>
            <person name="Tritt A."/>
            <person name="Tisserant E."/>
            <person name="Crous P.W."/>
            <person name="Henrissat B."/>
            <person name="Nehls U."/>
            <person name="Egli S."/>
            <person name="Spatafora J.W."/>
            <person name="Grigoriev I.V."/>
            <person name="Martin F.M."/>
        </authorList>
    </citation>
    <scope>NUCLEOTIDE SEQUENCE [LARGE SCALE GENOMIC DNA]</scope>
    <source>
        <strain evidence="1 2">CBS 459.81</strain>
    </source>
</reference>
<organism evidence="1 2">
    <name type="scientific">Lepidopterella palustris CBS 459.81</name>
    <dbReference type="NCBI Taxonomy" id="1314670"/>
    <lineage>
        <taxon>Eukaryota</taxon>
        <taxon>Fungi</taxon>
        <taxon>Dikarya</taxon>
        <taxon>Ascomycota</taxon>
        <taxon>Pezizomycotina</taxon>
        <taxon>Dothideomycetes</taxon>
        <taxon>Pleosporomycetidae</taxon>
        <taxon>Mytilinidiales</taxon>
        <taxon>Argynnaceae</taxon>
        <taxon>Lepidopterella</taxon>
    </lineage>
</organism>
<sequence>MDAVPGAHCTFPRPNETVDKDDIFLATSVSGLVEFNHVSFYPALRSVHGHIPVIPDALFDPPKQAMVMFITTAPALDDNNGQRKATVYLYDLFQMPYFTKPVCVPGLASSGGVLQALKTCLQMTTDSQTDWRIECNILGGVDRRSQQPSEKSRDT</sequence>
<accession>A0A8E2JKC4</accession>
<dbReference type="AlphaFoldDB" id="A0A8E2JKC4"/>
<name>A0A8E2JKC4_9PEZI</name>